<protein>
    <submittedName>
        <fullName evidence="1">Uncharacterized protein</fullName>
    </submittedName>
</protein>
<organism evidence="1 2">
    <name type="scientific">Armillaria solidipes</name>
    <dbReference type="NCBI Taxonomy" id="1076256"/>
    <lineage>
        <taxon>Eukaryota</taxon>
        <taxon>Fungi</taxon>
        <taxon>Dikarya</taxon>
        <taxon>Basidiomycota</taxon>
        <taxon>Agaricomycotina</taxon>
        <taxon>Agaricomycetes</taxon>
        <taxon>Agaricomycetidae</taxon>
        <taxon>Agaricales</taxon>
        <taxon>Marasmiineae</taxon>
        <taxon>Physalacriaceae</taxon>
        <taxon>Armillaria</taxon>
    </lineage>
</organism>
<sequence length="424" mass="48626">MNTASTEHLLLEKDSSVPRSVLMYPNGVPGPVVQALNMGFLPYPMPPVVHSEFVRSEMRLVNLDPSQLEKMEAFPEIMGRAVAADPKHWYELYRLARGPANEWGYDWKSWVKSVAVEEQGQGKLSIDVNIAKKMATDLQLLYLSIKEIQKHPTFVEGTLLPNLLKTATLFRRDFSSIRQIHTLVGLAQISFCTGMAFINGWRIVVGAGWDSTLMPGRLEFIRRFRLNLLPLHGGVFHLEQTLDDHLLNRYLKNHGPIFIVNPAQDHPQRYRLLQCDHDIISIYHCFNDVNMLRCNRNLRVDEIPSLANLLHDIEATDTSLQAIRTSTLHRHQPRIPEFTEVFINLTGGWKPILIESCNVWVVLRFMYVYLEVRRATGRNPGRIHFFANRPIRYQENTPEAAKAASILTHAEEDRTMALIHSLPE</sequence>
<evidence type="ECO:0000313" key="1">
    <source>
        <dbReference type="EMBL" id="PBK59698.1"/>
    </source>
</evidence>
<accession>A0A2H3B124</accession>
<gene>
    <name evidence="1" type="ORF">ARMSODRAFT_1027139</name>
</gene>
<dbReference type="AlphaFoldDB" id="A0A2H3B124"/>
<reference evidence="2" key="1">
    <citation type="journal article" date="2017" name="Nat. Ecol. Evol.">
        <title>Genome expansion and lineage-specific genetic innovations in the forest pathogenic fungi Armillaria.</title>
        <authorList>
            <person name="Sipos G."/>
            <person name="Prasanna A.N."/>
            <person name="Walter M.C."/>
            <person name="O'Connor E."/>
            <person name="Balint B."/>
            <person name="Krizsan K."/>
            <person name="Kiss B."/>
            <person name="Hess J."/>
            <person name="Varga T."/>
            <person name="Slot J."/>
            <person name="Riley R."/>
            <person name="Boka B."/>
            <person name="Rigling D."/>
            <person name="Barry K."/>
            <person name="Lee J."/>
            <person name="Mihaltcheva S."/>
            <person name="LaButti K."/>
            <person name="Lipzen A."/>
            <person name="Waldron R."/>
            <person name="Moloney N.M."/>
            <person name="Sperisen C."/>
            <person name="Kredics L."/>
            <person name="Vagvoelgyi C."/>
            <person name="Patrignani A."/>
            <person name="Fitzpatrick D."/>
            <person name="Nagy I."/>
            <person name="Doyle S."/>
            <person name="Anderson J.B."/>
            <person name="Grigoriev I.V."/>
            <person name="Gueldener U."/>
            <person name="Muensterkoetter M."/>
            <person name="Nagy L.G."/>
        </authorList>
    </citation>
    <scope>NUCLEOTIDE SEQUENCE [LARGE SCALE GENOMIC DNA]</scope>
    <source>
        <strain evidence="2">28-4</strain>
    </source>
</reference>
<proteinExistence type="predicted"/>
<dbReference type="Proteomes" id="UP000218334">
    <property type="component" value="Unassembled WGS sequence"/>
</dbReference>
<evidence type="ECO:0000313" key="2">
    <source>
        <dbReference type="Proteomes" id="UP000218334"/>
    </source>
</evidence>
<dbReference type="EMBL" id="KZ293498">
    <property type="protein sequence ID" value="PBK59698.1"/>
    <property type="molecule type" value="Genomic_DNA"/>
</dbReference>
<name>A0A2H3B124_9AGAR</name>
<keyword evidence="2" id="KW-1185">Reference proteome</keyword>